<dbReference type="PROSITE" id="PS50846">
    <property type="entry name" value="HMA_2"/>
    <property type="match status" value="1"/>
</dbReference>
<dbReference type="InterPro" id="IPR036163">
    <property type="entry name" value="HMA_dom_sf"/>
</dbReference>
<evidence type="ECO:0000256" key="4">
    <source>
        <dbReference type="RuleBase" id="RU000572"/>
    </source>
</evidence>
<dbReference type="Proteomes" id="UP000682877">
    <property type="component" value="Chromosome 5"/>
</dbReference>
<dbReference type="AlphaFoldDB" id="A0A8S2AI01"/>
<keyword evidence="2 4" id="KW-0689">Ribosomal protein</keyword>
<comment type="similarity">
    <text evidence="1 4">Belongs to the eukaryotic ribosomal protein eL13 family.</text>
</comment>
<dbReference type="InterPro" id="IPR001380">
    <property type="entry name" value="Ribosomal_eL13"/>
</dbReference>
<dbReference type="Gene3D" id="3.30.70.100">
    <property type="match status" value="1"/>
</dbReference>
<gene>
    <name evidence="6" type="ORF">AARE701A_LOCUS12908</name>
</gene>
<dbReference type="PROSITE" id="PS01104">
    <property type="entry name" value="RIBOSOMAL_L13E"/>
    <property type="match status" value="1"/>
</dbReference>
<reference evidence="6" key="1">
    <citation type="submission" date="2021-01" db="EMBL/GenBank/DDBJ databases">
        <authorList>
            <person name="Bezrukov I."/>
        </authorList>
    </citation>
    <scope>NUCLEOTIDE SEQUENCE</scope>
</reference>
<dbReference type="SUPFAM" id="SSF55008">
    <property type="entry name" value="HMA, heavy metal-associated domain"/>
    <property type="match status" value="1"/>
</dbReference>
<feature type="domain" description="HMA" evidence="5">
    <location>
        <begin position="3"/>
        <end position="67"/>
    </location>
</feature>
<evidence type="ECO:0000256" key="1">
    <source>
        <dbReference type="ARBA" id="ARBA00005640"/>
    </source>
</evidence>
<evidence type="ECO:0000256" key="2">
    <source>
        <dbReference type="ARBA" id="ARBA00022980"/>
    </source>
</evidence>
<dbReference type="PANTHER" id="PTHR11722:SF12">
    <property type="entry name" value="LARGE RIBOSOMAL SUBUNIT PROTEIN EL13Y-RELATED"/>
    <property type="match status" value="1"/>
</dbReference>
<dbReference type="HAMAP" id="MF_00499">
    <property type="entry name" value="Ribosomal_eL13"/>
    <property type="match status" value="1"/>
</dbReference>
<dbReference type="GO" id="GO:0022625">
    <property type="term" value="C:cytosolic large ribosomal subunit"/>
    <property type="evidence" value="ECO:0007669"/>
    <property type="project" value="TreeGrafter"/>
</dbReference>
<evidence type="ECO:0000256" key="3">
    <source>
        <dbReference type="ARBA" id="ARBA00023274"/>
    </source>
</evidence>
<evidence type="ECO:0000259" key="5">
    <source>
        <dbReference type="PROSITE" id="PS50846"/>
    </source>
</evidence>
<sequence length="345" mass="39166">MSMSVEIRVPNLDCEGCASKLKKTLLKLKGVEEVEVEMETQKVTARGYRLEEKKVLKAVRRAGKAAELWPYRLGNSHFASFYKYPSYVTNHYYSDAHRTDPTGGVHTFFHTPAVYSVAVAGDEIAASMFSDDNPHACEEMKHNNVIPNGHFKKKWEHYVKTSFNQPAMKTRRRIVRQNKAVRIFPRPTAGPLRPVVHGQTLKYNMKVRAGKGFTLEELKAAGIPKKLAPTIGISVDHHRKNRSLEGLQSNVQRLKTYKAKLVIFPRRARTVKAGDAAPQELANATQVQGDHMPIFREMPTMELVKLTSDMKSFNAYNKICLEHMNQRHAGARAKRTAQAEREEKK</sequence>
<dbReference type="GO" id="GO:0003723">
    <property type="term" value="F:RNA binding"/>
    <property type="evidence" value="ECO:0007669"/>
    <property type="project" value="TreeGrafter"/>
</dbReference>
<evidence type="ECO:0000313" key="7">
    <source>
        <dbReference type="Proteomes" id="UP000682877"/>
    </source>
</evidence>
<organism evidence="6 7">
    <name type="scientific">Arabidopsis arenosa</name>
    <name type="common">Sand rock-cress</name>
    <name type="synonym">Cardaminopsis arenosa</name>
    <dbReference type="NCBI Taxonomy" id="38785"/>
    <lineage>
        <taxon>Eukaryota</taxon>
        <taxon>Viridiplantae</taxon>
        <taxon>Streptophyta</taxon>
        <taxon>Embryophyta</taxon>
        <taxon>Tracheophyta</taxon>
        <taxon>Spermatophyta</taxon>
        <taxon>Magnoliopsida</taxon>
        <taxon>eudicotyledons</taxon>
        <taxon>Gunneridae</taxon>
        <taxon>Pentapetalae</taxon>
        <taxon>rosids</taxon>
        <taxon>malvids</taxon>
        <taxon>Brassicales</taxon>
        <taxon>Brassicaceae</taxon>
        <taxon>Camelineae</taxon>
        <taxon>Arabidopsis</taxon>
    </lineage>
</organism>
<proteinExistence type="inferred from homology"/>
<keyword evidence="7" id="KW-1185">Reference proteome</keyword>
<dbReference type="Pfam" id="PF00403">
    <property type="entry name" value="HMA"/>
    <property type="match status" value="1"/>
</dbReference>
<dbReference type="FunFam" id="1.20.5.110:FF:000003">
    <property type="entry name" value="60S ribosomal protein L13"/>
    <property type="match status" value="1"/>
</dbReference>
<dbReference type="Gene3D" id="1.20.5.110">
    <property type="match status" value="1"/>
</dbReference>
<evidence type="ECO:0000313" key="6">
    <source>
        <dbReference type="EMBL" id="CAE6075556.1"/>
    </source>
</evidence>
<dbReference type="Pfam" id="PF01294">
    <property type="entry name" value="Ribosomal_L13e"/>
    <property type="match status" value="1"/>
</dbReference>
<dbReference type="InterPro" id="IPR006121">
    <property type="entry name" value="HMA_dom"/>
</dbReference>
<name>A0A8S2AI01_ARAAE</name>
<protein>
    <recommendedName>
        <fullName evidence="4">60S ribosomal protein L13</fullName>
    </recommendedName>
</protein>
<dbReference type="GO" id="GO:0003735">
    <property type="term" value="F:structural constituent of ribosome"/>
    <property type="evidence" value="ECO:0007669"/>
    <property type="project" value="InterPro"/>
</dbReference>
<dbReference type="PANTHER" id="PTHR11722">
    <property type="entry name" value="60S RIBOSOMAL PROTEIN L13"/>
    <property type="match status" value="1"/>
</dbReference>
<accession>A0A8S2AI01</accession>
<dbReference type="EMBL" id="LR999455">
    <property type="protein sequence ID" value="CAE6075556.1"/>
    <property type="molecule type" value="Genomic_DNA"/>
</dbReference>
<dbReference type="GO" id="GO:0006412">
    <property type="term" value="P:translation"/>
    <property type="evidence" value="ECO:0007669"/>
    <property type="project" value="InterPro"/>
</dbReference>
<keyword evidence="3 4" id="KW-0687">Ribonucleoprotein</keyword>
<dbReference type="InterPro" id="IPR018256">
    <property type="entry name" value="Ribosomal_eL13_CS"/>
</dbReference>
<dbReference type="GO" id="GO:0046872">
    <property type="term" value="F:metal ion binding"/>
    <property type="evidence" value="ECO:0007669"/>
    <property type="project" value="InterPro"/>
</dbReference>